<evidence type="ECO:0000256" key="1">
    <source>
        <dbReference type="SAM" id="Phobius"/>
    </source>
</evidence>
<sequence>MRYFFKLNVMSCIYAFLFFLHAESLGNVYRLERITNWTGIYNALSWANLALLSISLFLCYWLSKRLVSGRKSAYAAAVLWFPYFILWIWGFSMVFPLTNPGDDPAPVTGLIFMFEMIVFPFYIAFNTFLSAQLPAIRKGIKS</sequence>
<keyword evidence="1" id="KW-0472">Membrane</keyword>
<dbReference type="AlphaFoldDB" id="A0A1R1F1L1"/>
<dbReference type="Proteomes" id="UP000187172">
    <property type="component" value="Unassembled WGS sequence"/>
</dbReference>
<evidence type="ECO:0000313" key="2">
    <source>
        <dbReference type="EMBL" id="OMF57902.1"/>
    </source>
</evidence>
<evidence type="ECO:0000313" key="3">
    <source>
        <dbReference type="Proteomes" id="UP000187172"/>
    </source>
</evidence>
<feature type="transmembrane region" description="Helical" evidence="1">
    <location>
        <begin position="40"/>
        <end position="62"/>
    </location>
</feature>
<organism evidence="2 3">
    <name type="scientific">Paenibacillus rhizosphaerae</name>
    <dbReference type="NCBI Taxonomy" id="297318"/>
    <lineage>
        <taxon>Bacteria</taxon>
        <taxon>Bacillati</taxon>
        <taxon>Bacillota</taxon>
        <taxon>Bacilli</taxon>
        <taxon>Bacillales</taxon>
        <taxon>Paenibacillaceae</taxon>
        <taxon>Paenibacillus</taxon>
    </lineage>
</organism>
<keyword evidence="1" id="KW-0812">Transmembrane</keyword>
<dbReference type="RefSeq" id="WP_076166630.1">
    <property type="nucleotide sequence ID" value="NZ_MRTP01000001.1"/>
</dbReference>
<feature type="transmembrane region" description="Helical" evidence="1">
    <location>
        <begin position="107"/>
        <end position="129"/>
    </location>
</feature>
<accession>A0A1R1F1L1</accession>
<gene>
    <name evidence="2" type="ORF">BK138_04800</name>
</gene>
<keyword evidence="1" id="KW-1133">Transmembrane helix</keyword>
<feature type="transmembrane region" description="Helical" evidence="1">
    <location>
        <begin position="74"/>
        <end position="95"/>
    </location>
</feature>
<keyword evidence="3" id="KW-1185">Reference proteome</keyword>
<comment type="caution">
    <text evidence="2">The sequence shown here is derived from an EMBL/GenBank/DDBJ whole genome shotgun (WGS) entry which is preliminary data.</text>
</comment>
<protein>
    <submittedName>
        <fullName evidence="2">Uncharacterized protein</fullName>
    </submittedName>
</protein>
<reference evidence="2 3" key="1">
    <citation type="submission" date="2016-11" db="EMBL/GenBank/DDBJ databases">
        <title>Paenibacillus species isolates.</title>
        <authorList>
            <person name="Beno S.M."/>
        </authorList>
    </citation>
    <scope>NUCLEOTIDE SEQUENCE [LARGE SCALE GENOMIC DNA]</scope>
    <source>
        <strain evidence="2 3">FSL R5-0378</strain>
    </source>
</reference>
<name>A0A1R1F1L1_9BACL</name>
<proteinExistence type="predicted"/>
<dbReference type="EMBL" id="MRTP01000001">
    <property type="protein sequence ID" value="OMF57902.1"/>
    <property type="molecule type" value="Genomic_DNA"/>
</dbReference>